<dbReference type="SMART" id="SM00044">
    <property type="entry name" value="CYCc"/>
    <property type="match status" value="1"/>
</dbReference>
<evidence type="ECO:0000256" key="3">
    <source>
        <dbReference type="ARBA" id="ARBA00022741"/>
    </source>
</evidence>
<dbReference type="Gene3D" id="1.10.510.10">
    <property type="entry name" value="Transferase(Phosphotransferase) domain 1"/>
    <property type="match status" value="1"/>
</dbReference>
<feature type="region of interest" description="Disordered" evidence="7">
    <location>
        <begin position="1"/>
        <end position="35"/>
    </location>
</feature>
<dbReference type="InterPro" id="IPR029787">
    <property type="entry name" value="Nucleotide_cyclase"/>
</dbReference>
<dbReference type="InterPro" id="IPR011009">
    <property type="entry name" value="Kinase-like_dom_sf"/>
</dbReference>
<dbReference type="Proteomes" id="UP001217089">
    <property type="component" value="Unassembled WGS sequence"/>
</dbReference>
<reference evidence="9 10" key="1">
    <citation type="submission" date="2022-12" db="EMBL/GenBank/DDBJ databases">
        <title>Chromosome-level genome of Tegillarca granosa.</title>
        <authorList>
            <person name="Kim J."/>
        </authorList>
    </citation>
    <scope>NUCLEOTIDE SEQUENCE [LARGE SCALE GENOMIC DNA]</scope>
    <source>
        <strain evidence="9">Teg-2019</strain>
        <tissue evidence="9">Adductor muscle</tissue>
    </source>
</reference>
<evidence type="ECO:0000256" key="4">
    <source>
        <dbReference type="ARBA" id="ARBA00022989"/>
    </source>
</evidence>
<evidence type="ECO:0000256" key="7">
    <source>
        <dbReference type="SAM" id="MobiDB-lite"/>
    </source>
</evidence>
<organism evidence="9 10">
    <name type="scientific">Tegillarca granosa</name>
    <name type="common">Malaysian cockle</name>
    <name type="synonym">Anadara granosa</name>
    <dbReference type="NCBI Taxonomy" id="220873"/>
    <lineage>
        <taxon>Eukaryota</taxon>
        <taxon>Metazoa</taxon>
        <taxon>Spiralia</taxon>
        <taxon>Lophotrochozoa</taxon>
        <taxon>Mollusca</taxon>
        <taxon>Bivalvia</taxon>
        <taxon>Autobranchia</taxon>
        <taxon>Pteriomorphia</taxon>
        <taxon>Arcoida</taxon>
        <taxon>Arcoidea</taxon>
        <taxon>Arcidae</taxon>
        <taxon>Tegillarca</taxon>
    </lineage>
</organism>
<keyword evidence="2" id="KW-0812">Transmembrane</keyword>
<evidence type="ECO:0000256" key="5">
    <source>
        <dbReference type="ARBA" id="ARBA00023136"/>
    </source>
</evidence>
<dbReference type="Pfam" id="PF00211">
    <property type="entry name" value="Guanylate_cyc"/>
    <property type="match status" value="1"/>
</dbReference>
<dbReference type="SUPFAM" id="SSF56112">
    <property type="entry name" value="Protein kinase-like (PK-like)"/>
    <property type="match status" value="1"/>
</dbReference>
<dbReference type="EMBL" id="JARBDR010000076">
    <property type="protein sequence ID" value="KAJ8321440.1"/>
    <property type="molecule type" value="Genomic_DNA"/>
</dbReference>
<sequence length="280" mass="32133">MAYYHSSEKKSRSSDGHNPDESYSYFRDKSKTPEGTQKEDVYSFAIICQEIVYWCRVFYMSSMDLDPKEVYEKVKNGLKPVFRPTLEDCDCPCDELADVIRKCWSEDPFERPDFQALKSIIRKLNKLHINNVVRGKLKPKDGDKGNILDNLLSRMKQYANNLEARVEQRTADYLEQTKKAEDLLYLMLPLSIANSFIRGESVTAKIFDSVTIYFSNICGFTAMSADSTPFQVETIGYAYMIVSGLPERNGNLHAREIARMPLALLNAVFLSKFVISQMRS</sequence>
<dbReference type="PROSITE" id="PS50125">
    <property type="entry name" value="GUANYLATE_CYCLASE_2"/>
    <property type="match status" value="1"/>
</dbReference>
<dbReference type="SUPFAM" id="SSF55073">
    <property type="entry name" value="Nucleotide cyclase"/>
    <property type="match status" value="1"/>
</dbReference>
<dbReference type="Gene3D" id="6.10.250.780">
    <property type="match status" value="1"/>
</dbReference>
<keyword evidence="5" id="KW-0472">Membrane</keyword>
<evidence type="ECO:0000313" key="10">
    <source>
        <dbReference type="Proteomes" id="UP001217089"/>
    </source>
</evidence>
<evidence type="ECO:0000256" key="6">
    <source>
        <dbReference type="ARBA" id="ARBA00023239"/>
    </source>
</evidence>
<dbReference type="InterPro" id="IPR050401">
    <property type="entry name" value="Cyclic_nucleotide_synthase"/>
</dbReference>
<name>A0ABQ9FW37_TEGGR</name>
<proteinExistence type="predicted"/>
<dbReference type="PANTHER" id="PTHR11920">
    <property type="entry name" value="GUANYLYL CYCLASE"/>
    <property type="match status" value="1"/>
</dbReference>
<accession>A0ABQ9FW37</accession>
<dbReference type="InterPro" id="IPR001054">
    <property type="entry name" value="A/G_cyclase"/>
</dbReference>
<comment type="caution">
    <text evidence="9">The sequence shown here is derived from an EMBL/GenBank/DDBJ whole genome shotgun (WGS) entry which is preliminary data.</text>
</comment>
<keyword evidence="4" id="KW-1133">Transmembrane helix</keyword>
<keyword evidence="3" id="KW-0547">Nucleotide-binding</keyword>
<evidence type="ECO:0000313" key="9">
    <source>
        <dbReference type="EMBL" id="KAJ8321440.1"/>
    </source>
</evidence>
<dbReference type="InterPro" id="IPR001245">
    <property type="entry name" value="Ser-Thr/Tyr_kinase_cat_dom"/>
</dbReference>
<dbReference type="Pfam" id="PF07714">
    <property type="entry name" value="PK_Tyr_Ser-Thr"/>
    <property type="match status" value="1"/>
</dbReference>
<evidence type="ECO:0000256" key="1">
    <source>
        <dbReference type="ARBA" id="ARBA00004167"/>
    </source>
</evidence>
<keyword evidence="10" id="KW-1185">Reference proteome</keyword>
<dbReference type="Gene3D" id="3.30.70.1230">
    <property type="entry name" value="Nucleotide cyclase"/>
    <property type="match status" value="1"/>
</dbReference>
<evidence type="ECO:0000259" key="8">
    <source>
        <dbReference type="PROSITE" id="PS50125"/>
    </source>
</evidence>
<dbReference type="PANTHER" id="PTHR11920:SF494">
    <property type="entry name" value="ATRIAL NATRIURETIC PEPTIDE RECEPTOR 2"/>
    <property type="match status" value="1"/>
</dbReference>
<protein>
    <recommendedName>
        <fullName evidence="8">Guanylate cyclase domain-containing protein</fullName>
    </recommendedName>
</protein>
<keyword evidence="6" id="KW-0456">Lyase</keyword>
<gene>
    <name evidence="9" type="ORF">KUTeg_001007</name>
</gene>
<comment type="subcellular location">
    <subcellularLocation>
        <location evidence="1">Membrane</location>
        <topology evidence="1">Single-pass membrane protein</topology>
    </subcellularLocation>
</comment>
<evidence type="ECO:0000256" key="2">
    <source>
        <dbReference type="ARBA" id="ARBA00022692"/>
    </source>
</evidence>
<feature type="domain" description="Guanylate cyclase" evidence="8">
    <location>
        <begin position="230"/>
        <end position="268"/>
    </location>
</feature>